<dbReference type="EMBL" id="HBGA01123108">
    <property type="protein sequence ID" value="CAD9034267.1"/>
    <property type="molecule type" value="Transcribed_RNA"/>
</dbReference>
<accession>A0A7S1J6H3</accession>
<gene>
    <name evidence="1" type="ORF">EGYM00392_LOCUS45417</name>
</gene>
<proteinExistence type="predicted"/>
<evidence type="ECO:0000313" key="1">
    <source>
        <dbReference type="EMBL" id="CAD9034267.1"/>
    </source>
</evidence>
<organism evidence="1">
    <name type="scientific">Eutreptiella gymnastica</name>
    <dbReference type="NCBI Taxonomy" id="73025"/>
    <lineage>
        <taxon>Eukaryota</taxon>
        <taxon>Discoba</taxon>
        <taxon>Euglenozoa</taxon>
        <taxon>Euglenida</taxon>
        <taxon>Spirocuta</taxon>
        <taxon>Euglenophyceae</taxon>
        <taxon>Eutreptiales</taxon>
        <taxon>Eutreptiaceae</taxon>
        <taxon>Eutreptiella</taxon>
    </lineage>
</organism>
<name>A0A7S1J6H3_9EUGL</name>
<reference evidence="1" key="1">
    <citation type="submission" date="2021-01" db="EMBL/GenBank/DDBJ databases">
        <authorList>
            <person name="Corre E."/>
            <person name="Pelletier E."/>
            <person name="Niang G."/>
            <person name="Scheremetjew M."/>
            <person name="Finn R."/>
            <person name="Kale V."/>
            <person name="Holt S."/>
            <person name="Cochrane G."/>
            <person name="Meng A."/>
            <person name="Brown T."/>
            <person name="Cohen L."/>
        </authorList>
    </citation>
    <scope>NUCLEOTIDE SEQUENCE</scope>
    <source>
        <strain evidence="1">NIES-381</strain>
    </source>
</reference>
<sequence>MGSTPLDPTVLALQEEAFDFLRRFLLSTSGCTNLQAYTFIRHPKVNDLPRFATLFSGMYAEKRMCVHAQGRALVERYIMAGLPLLLPYNTLHLCPPPPPAPTWCLEGC</sequence>
<dbReference type="AlphaFoldDB" id="A0A7S1J6H3"/>
<protein>
    <submittedName>
        <fullName evidence="1">Uncharacterized protein</fullName>
    </submittedName>
</protein>